<organism evidence="2 3">
    <name type="scientific">Caerostris darwini</name>
    <dbReference type="NCBI Taxonomy" id="1538125"/>
    <lineage>
        <taxon>Eukaryota</taxon>
        <taxon>Metazoa</taxon>
        <taxon>Ecdysozoa</taxon>
        <taxon>Arthropoda</taxon>
        <taxon>Chelicerata</taxon>
        <taxon>Arachnida</taxon>
        <taxon>Araneae</taxon>
        <taxon>Araneomorphae</taxon>
        <taxon>Entelegynae</taxon>
        <taxon>Araneoidea</taxon>
        <taxon>Araneidae</taxon>
        <taxon>Caerostris</taxon>
    </lineage>
</organism>
<proteinExistence type="predicted"/>
<gene>
    <name evidence="2" type="ORF">CDAR_315831</name>
</gene>
<evidence type="ECO:0000313" key="3">
    <source>
        <dbReference type="Proteomes" id="UP001054837"/>
    </source>
</evidence>
<comment type="caution">
    <text evidence="2">The sequence shown here is derived from an EMBL/GenBank/DDBJ whole genome shotgun (WGS) entry which is preliminary data.</text>
</comment>
<keyword evidence="3" id="KW-1185">Reference proteome</keyword>
<reference evidence="2 3" key="1">
    <citation type="submission" date="2021-06" db="EMBL/GenBank/DDBJ databases">
        <title>Caerostris darwini draft genome.</title>
        <authorList>
            <person name="Kono N."/>
            <person name="Arakawa K."/>
        </authorList>
    </citation>
    <scope>NUCLEOTIDE SEQUENCE [LARGE SCALE GENOMIC DNA]</scope>
</reference>
<dbReference type="AlphaFoldDB" id="A0AAV4UW46"/>
<name>A0AAV4UW46_9ARAC</name>
<feature type="region of interest" description="Disordered" evidence="1">
    <location>
        <begin position="50"/>
        <end position="72"/>
    </location>
</feature>
<accession>A0AAV4UW46</accession>
<dbReference type="Proteomes" id="UP001054837">
    <property type="component" value="Unassembled WGS sequence"/>
</dbReference>
<evidence type="ECO:0000313" key="2">
    <source>
        <dbReference type="EMBL" id="GIY62155.1"/>
    </source>
</evidence>
<evidence type="ECO:0000256" key="1">
    <source>
        <dbReference type="SAM" id="MobiDB-lite"/>
    </source>
</evidence>
<protein>
    <submittedName>
        <fullName evidence="2">Uncharacterized protein</fullName>
    </submittedName>
</protein>
<sequence length="72" mass="7539">MSGSIPPSGRGSHGDVERMLNASINTRQQTPNAAQMIASGLCACFKPVADENQSGSIPPSKRKSLGDVEKLL</sequence>
<dbReference type="EMBL" id="BPLQ01012055">
    <property type="protein sequence ID" value="GIY62155.1"/>
    <property type="molecule type" value="Genomic_DNA"/>
</dbReference>
<feature type="region of interest" description="Disordered" evidence="1">
    <location>
        <begin position="1"/>
        <end position="28"/>
    </location>
</feature>